<dbReference type="EMBL" id="LR798243">
    <property type="protein sequence ID" value="CAB5214759.1"/>
    <property type="molecule type" value="Genomic_DNA"/>
</dbReference>
<sequence>MGVQNPNSTSYVHPDEPNLLNIHKAMTYDPANGEPHLRVTLGSDNITVSGNVNLVESVRVNNTEAQMIPVYLVGNVLSVTQGTSPWVTTGNANVTVIGNVSGITTLPAITGNVGVSGNVSISQLPGITVTNFPSNVSITSLPGITVTNFPSNVRITDMPGITGNVGVSGNVEISRMPAITGNVSITQLPALGNVSIDRLPGVTGNVHVYGNVSVDNFPANVSITQMPALGNVSITQMPTVTGNVNVDNFPSNVKITQMPGVTGNVGVSGNVEISRMPAISGNVNIADGGNSITVDGNVSITTMPAVTIAGNVVLDTTVPPLISYADSVQMDSNDRLRVSVIGQQWWYVPSIDKDGDLRIVEKFTGNNTATSTFIQNLASVRLTSGQYYSANVQLTGAAIRASRRRHKTRPGVTNEWSGIVNWDGLQTNVVKRIGMFTNYNGVFFEANATHVSSVVRRRLTDGTLVEDRTPYTAWNRDTMDGTGPTGYNWRTDTITANVTSVVSTANVAVAGDGNVYQVTYQLPAGEETRIGVGQKVTLTGITPARFNDTGLITSIDTANHRANVAYIEYPGTYSSASGAQMTHTPFHHMHNYWFDFNGSRTGRIRFGLLTDAGKIVVHDELMGELGTQLISAPALMDRKEIVNTGTPVGFLPSLTVGGSGVTIETAADLNPGFGVATTTTPVTFNKNSQVGSEFAIIGVGIRIGEPYQRADLQLNQFQMVDLGNLNPQNSGIFQWRIVLNPTTSTTPTQSNVGKATRQLTYSADTTVTGGITLMSGYAQGTFTGDTRTALNFLNMGSNIDYTDTDIVVLAVKMLVGGTDNSSIVGVMNYTEDL</sequence>
<proteinExistence type="predicted"/>
<gene>
    <name evidence="1" type="ORF">UFOVP190_255</name>
</gene>
<organism evidence="1">
    <name type="scientific">uncultured Caudovirales phage</name>
    <dbReference type="NCBI Taxonomy" id="2100421"/>
    <lineage>
        <taxon>Viruses</taxon>
        <taxon>Duplodnaviria</taxon>
        <taxon>Heunggongvirae</taxon>
        <taxon>Uroviricota</taxon>
        <taxon>Caudoviricetes</taxon>
        <taxon>Peduoviridae</taxon>
        <taxon>Maltschvirus</taxon>
        <taxon>Maltschvirus maltsch</taxon>
    </lineage>
</organism>
<name>A0A6J7WKQ3_9CAUD</name>
<accession>A0A6J7WKQ3</accession>
<evidence type="ECO:0000313" key="1">
    <source>
        <dbReference type="EMBL" id="CAB5214759.1"/>
    </source>
</evidence>
<reference evidence="1" key="1">
    <citation type="submission" date="2020-05" db="EMBL/GenBank/DDBJ databases">
        <authorList>
            <person name="Chiriac C."/>
            <person name="Salcher M."/>
            <person name="Ghai R."/>
            <person name="Kavagutti S V."/>
        </authorList>
    </citation>
    <scope>NUCLEOTIDE SEQUENCE</scope>
</reference>
<protein>
    <submittedName>
        <fullName evidence="1">Uncharacterized protein</fullName>
    </submittedName>
</protein>